<dbReference type="Proteomes" id="UP000824166">
    <property type="component" value="Unassembled WGS sequence"/>
</dbReference>
<comment type="caution">
    <text evidence="1">The sequence shown here is derived from an EMBL/GenBank/DDBJ whole genome shotgun (WGS) entry which is preliminary data.</text>
</comment>
<dbReference type="RefSeq" id="WP_216925753.1">
    <property type="nucleotide sequence ID" value="NZ_JAHOPC010000009.1"/>
</dbReference>
<sequence>MLEHEILCRSVVSADPDGVLRKHFTLWCARFKIFPTESGFATETGHVVYPAHGVIEADGTVWLSTLASFDQSGIRGHVENHPGFRDMLAHASKTPDRAPDGIALLIGRIPYQVIFQNTTEAGADHIINVAFINRKSLYRNDSEA</sequence>
<evidence type="ECO:0000313" key="1">
    <source>
        <dbReference type="EMBL" id="MBU8867628.1"/>
    </source>
</evidence>
<name>A0ABS6I7E1_9MICC</name>
<reference evidence="1 2" key="1">
    <citation type="submission" date="2021-06" db="EMBL/GenBank/DDBJ databases">
        <authorList>
            <person name="Jeong J.W."/>
        </authorList>
    </citation>
    <scope>NUCLEOTIDE SEQUENCE [LARGE SCALE GENOMIC DNA]</scope>
    <source>
        <strain evidence="1 2">MMS21-TAE1-1</strain>
    </source>
</reference>
<evidence type="ECO:0000313" key="2">
    <source>
        <dbReference type="Proteomes" id="UP000824166"/>
    </source>
</evidence>
<proteinExistence type="predicted"/>
<keyword evidence="2" id="KW-1185">Reference proteome</keyword>
<dbReference type="EMBL" id="JAHOPC010000009">
    <property type="protein sequence ID" value="MBU8867628.1"/>
    <property type="molecule type" value="Genomic_DNA"/>
</dbReference>
<organism evidence="1 2">
    <name type="scientific">Paenarthrobacter aromaticivorans</name>
    <dbReference type="NCBI Taxonomy" id="2849150"/>
    <lineage>
        <taxon>Bacteria</taxon>
        <taxon>Bacillati</taxon>
        <taxon>Actinomycetota</taxon>
        <taxon>Actinomycetes</taxon>
        <taxon>Micrococcales</taxon>
        <taxon>Micrococcaceae</taxon>
        <taxon>Paenarthrobacter</taxon>
    </lineage>
</organism>
<protein>
    <submittedName>
        <fullName evidence="1">Uncharacterized protein</fullName>
    </submittedName>
</protein>
<gene>
    <name evidence="1" type="ORF">KSW38_15165</name>
</gene>
<accession>A0ABS6I7E1</accession>